<organism evidence="2 3">
    <name type="scientific">Portunus trituberculatus</name>
    <name type="common">Swimming crab</name>
    <name type="synonym">Neptunus trituberculatus</name>
    <dbReference type="NCBI Taxonomy" id="210409"/>
    <lineage>
        <taxon>Eukaryota</taxon>
        <taxon>Metazoa</taxon>
        <taxon>Ecdysozoa</taxon>
        <taxon>Arthropoda</taxon>
        <taxon>Crustacea</taxon>
        <taxon>Multicrustacea</taxon>
        <taxon>Malacostraca</taxon>
        <taxon>Eumalacostraca</taxon>
        <taxon>Eucarida</taxon>
        <taxon>Decapoda</taxon>
        <taxon>Pleocyemata</taxon>
        <taxon>Brachyura</taxon>
        <taxon>Eubrachyura</taxon>
        <taxon>Portunoidea</taxon>
        <taxon>Portunidae</taxon>
        <taxon>Portuninae</taxon>
        <taxon>Portunus</taxon>
    </lineage>
</organism>
<evidence type="ECO:0000313" key="3">
    <source>
        <dbReference type="Proteomes" id="UP000324222"/>
    </source>
</evidence>
<dbReference type="EMBL" id="VSRR010006160">
    <property type="protein sequence ID" value="MPC44172.1"/>
    <property type="molecule type" value="Genomic_DNA"/>
</dbReference>
<comment type="caution">
    <text evidence="2">The sequence shown here is derived from an EMBL/GenBank/DDBJ whole genome shotgun (WGS) entry which is preliminary data.</text>
</comment>
<proteinExistence type="predicted"/>
<reference evidence="2 3" key="1">
    <citation type="submission" date="2019-05" db="EMBL/GenBank/DDBJ databases">
        <title>Another draft genome of Portunus trituberculatus and its Hox gene families provides insights of decapod evolution.</title>
        <authorList>
            <person name="Jeong J.-H."/>
            <person name="Song I."/>
            <person name="Kim S."/>
            <person name="Choi T."/>
            <person name="Kim D."/>
            <person name="Ryu S."/>
            <person name="Kim W."/>
        </authorList>
    </citation>
    <scope>NUCLEOTIDE SEQUENCE [LARGE SCALE GENOMIC DNA]</scope>
    <source>
        <tissue evidence="2">Muscle</tissue>
    </source>
</reference>
<sequence>MATRLTGERREGKGEGGVKGGVMARWEDLVTQRSGSFLPFPPRDSSTVSGGARAGKAKLGTEIEMSSDTAIRVVWGEGRERSLSYLPLLCP</sequence>
<accession>A0A5B7FCJ0</accession>
<evidence type="ECO:0000256" key="1">
    <source>
        <dbReference type="SAM" id="MobiDB-lite"/>
    </source>
</evidence>
<gene>
    <name evidence="2" type="ORF">E2C01_037836</name>
</gene>
<name>A0A5B7FCJ0_PORTR</name>
<keyword evidence="3" id="KW-1185">Reference proteome</keyword>
<evidence type="ECO:0000313" key="2">
    <source>
        <dbReference type="EMBL" id="MPC44172.1"/>
    </source>
</evidence>
<protein>
    <submittedName>
        <fullName evidence="2">Uncharacterized protein</fullName>
    </submittedName>
</protein>
<feature type="compositionally biased region" description="Basic and acidic residues" evidence="1">
    <location>
        <begin position="1"/>
        <end position="16"/>
    </location>
</feature>
<dbReference type="Proteomes" id="UP000324222">
    <property type="component" value="Unassembled WGS sequence"/>
</dbReference>
<dbReference type="AlphaFoldDB" id="A0A5B7FCJ0"/>
<feature type="region of interest" description="Disordered" evidence="1">
    <location>
        <begin position="1"/>
        <end position="20"/>
    </location>
</feature>